<evidence type="ECO:0000256" key="3">
    <source>
        <dbReference type="ARBA" id="ARBA00022692"/>
    </source>
</evidence>
<feature type="transmembrane region" description="Helical" evidence="8">
    <location>
        <begin position="438"/>
        <end position="459"/>
    </location>
</feature>
<feature type="transmembrane region" description="Helical" evidence="8">
    <location>
        <begin position="213"/>
        <end position="235"/>
    </location>
</feature>
<keyword evidence="3 8" id="KW-0812">Transmembrane</keyword>
<keyword evidence="4 8" id="KW-1133">Transmembrane helix</keyword>
<dbReference type="SUPFAM" id="SSF103473">
    <property type="entry name" value="MFS general substrate transporter"/>
    <property type="match status" value="1"/>
</dbReference>
<reference evidence="10 11" key="1">
    <citation type="submission" date="2017-06" db="EMBL/GenBank/DDBJ databases">
        <title>Comparative genomic analysis of Ambrosia Fusariam Clade fungi.</title>
        <authorList>
            <person name="Stajich J.E."/>
            <person name="Carrillo J."/>
            <person name="Kijimoto T."/>
            <person name="Eskalen A."/>
            <person name="O'Donnell K."/>
            <person name="Kasson M."/>
        </authorList>
    </citation>
    <scope>NUCLEOTIDE SEQUENCE [LARGE SCALE GENOMIC DNA]</scope>
    <source>
        <strain evidence="10 11">UCR1854</strain>
    </source>
</reference>
<feature type="transmembrane region" description="Helical" evidence="8">
    <location>
        <begin position="146"/>
        <end position="168"/>
    </location>
</feature>
<feature type="transmembrane region" description="Helical" evidence="8">
    <location>
        <begin position="282"/>
        <end position="307"/>
    </location>
</feature>
<keyword evidence="5 8" id="KW-0472">Membrane</keyword>
<evidence type="ECO:0000256" key="7">
    <source>
        <dbReference type="SAM" id="MobiDB-lite"/>
    </source>
</evidence>
<keyword evidence="11" id="KW-1185">Reference proteome</keyword>
<evidence type="ECO:0000259" key="9">
    <source>
        <dbReference type="PROSITE" id="PS50850"/>
    </source>
</evidence>
<comment type="subcellular location">
    <subcellularLocation>
        <location evidence="1">Membrane</location>
        <topology evidence="1">Multi-pass membrane protein</topology>
    </subcellularLocation>
</comment>
<evidence type="ECO:0000256" key="8">
    <source>
        <dbReference type="SAM" id="Phobius"/>
    </source>
</evidence>
<dbReference type="Proteomes" id="UP000287124">
    <property type="component" value="Unassembled WGS sequence"/>
</dbReference>
<dbReference type="Pfam" id="PF07690">
    <property type="entry name" value="MFS_1"/>
    <property type="match status" value="1"/>
</dbReference>
<evidence type="ECO:0000313" key="11">
    <source>
        <dbReference type="Proteomes" id="UP000287124"/>
    </source>
</evidence>
<dbReference type="FunFam" id="1.20.1250.20:FF:000034">
    <property type="entry name" value="MFS general substrate transporter"/>
    <property type="match status" value="1"/>
</dbReference>
<comment type="caution">
    <text evidence="10">The sequence shown here is derived from an EMBL/GenBank/DDBJ whole genome shotgun (WGS) entry which is preliminary data.</text>
</comment>
<dbReference type="InterPro" id="IPR011701">
    <property type="entry name" value="MFS"/>
</dbReference>
<protein>
    <recommendedName>
        <fullName evidence="9">Major facilitator superfamily (MFS) profile domain-containing protein</fullName>
    </recommendedName>
</protein>
<dbReference type="FunFam" id="1.20.1250.20:FF:000068">
    <property type="entry name" value="MFS general substrate transporter"/>
    <property type="match status" value="1"/>
</dbReference>
<feature type="transmembrane region" description="Helical" evidence="8">
    <location>
        <begin position="180"/>
        <end position="201"/>
    </location>
</feature>
<dbReference type="InterPro" id="IPR020846">
    <property type="entry name" value="MFS_dom"/>
</dbReference>
<keyword evidence="6" id="KW-0325">Glycoprotein</keyword>
<evidence type="ECO:0000256" key="6">
    <source>
        <dbReference type="ARBA" id="ARBA00023180"/>
    </source>
</evidence>
<dbReference type="Gene3D" id="1.20.1250.20">
    <property type="entry name" value="MFS general substrate transporter like domains"/>
    <property type="match status" value="2"/>
</dbReference>
<accession>A0A430L0H1</accession>
<dbReference type="GO" id="GO:0016020">
    <property type="term" value="C:membrane"/>
    <property type="evidence" value="ECO:0007669"/>
    <property type="project" value="UniProtKB-SubCell"/>
</dbReference>
<evidence type="ECO:0000256" key="5">
    <source>
        <dbReference type="ARBA" id="ARBA00023136"/>
    </source>
</evidence>
<evidence type="ECO:0000256" key="4">
    <source>
        <dbReference type="ARBA" id="ARBA00022989"/>
    </source>
</evidence>
<feature type="region of interest" description="Disordered" evidence="7">
    <location>
        <begin position="1"/>
        <end position="34"/>
    </location>
</feature>
<dbReference type="EMBL" id="MIKF01000612">
    <property type="protein sequence ID" value="RTE69223.1"/>
    <property type="molecule type" value="Genomic_DNA"/>
</dbReference>
<dbReference type="PANTHER" id="PTHR43791:SF57">
    <property type="entry name" value="MAJOR FACILITATOR SUPERFAMILY (MFS) PROFILE DOMAIN-CONTAINING PROTEIN"/>
    <property type="match status" value="1"/>
</dbReference>
<evidence type="ECO:0000256" key="1">
    <source>
        <dbReference type="ARBA" id="ARBA00004141"/>
    </source>
</evidence>
<dbReference type="GO" id="GO:0022857">
    <property type="term" value="F:transmembrane transporter activity"/>
    <property type="evidence" value="ECO:0007669"/>
    <property type="project" value="InterPro"/>
</dbReference>
<keyword evidence="2" id="KW-0813">Transport</keyword>
<feature type="transmembrane region" description="Helical" evidence="8">
    <location>
        <begin position="120"/>
        <end position="140"/>
    </location>
</feature>
<sequence>MAAINPAHHSQDSEVSSPEKGVVKPVTEHEEDTLQEFSPAETKRLLRKLDWSLLPLLSMLYLLSFLDRANIGNARLAGLEEDLNMTGKWDYSVAVSVFFPFYVASEIPSNLAMKRFRPSIWIPSIMLAWGIVMTLMGIVHNYPGLLATRMALGLAEGGLFPGVTYYITLWYKRYECGLRIAIFFSAATAAGAFGGLLARGIMEMDGVGGLSGWSWIFILEGIFTVLVAFFAFYALHDYPDSAKFLTPGERKEVVRRLRDDSSVLSNELHSKFIKQAFMDWKVWVHMFITIGIFLPVYSVSIFLPTIIRSMGHTAEMAQLMSVPPYVTACLLTVIGGFTADKHRQRGVYVISFCIVAIIGLVILVTVENNGVKYFACFLVLSGIFAYVPQGTSWNGNNIGGSVKRGVGLAMQIGFGNIGGAVAGFIYRQEDSPHYRAGHGTLIGTLCMSCGLAIFMTWYLRRENERRDRVYKPPIEYTLAEMEQESDKGDDATFFRYTV</sequence>
<evidence type="ECO:0000256" key="2">
    <source>
        <dbReference type="ARBA" id="ARBA00022448"/>
    </source>
</evidence>
<dbReference type="PROSITE" id="PS50850">
    <property type="entry name" value="MFS"/>
    <property type="match status" value="1"/>
</dbReference>
<name>A0A430L0H1_9HYPO</name>
<dbReference type="PANTHER" id="PTHR43791">
    <property type="entry name" value="PERMEASE-RELATED"/>
    <property type="match status" value="1"/>
</dbReference>
<evidence type="ECO:0000313" key="10">
    <source>
        <dbReference type="EMBL" id="RTE69223.1"/>
    </source>
</evidence>
<gene>
    <name evidence="10" type="ORF">BHE90_016399</name>
</gene>
<organism evidence="10 11">
    <name type="scientific">Fusarium euwallaceae</name>
    <dbReference type="NCBI Taxonomy" id="1147111"/>
    <lineage>
        <taxon>Eukaryota</taxon>
        <taxon>Fungi</taxon>
        <taxon>Dikarya</taxon>
        <taxon>Ascomycota</taxon>
        <taxon>Pezizomycotina</taxon>
        <taxon>Sordariomycetes</taxon>
        <taxon>Hypocreomycetidae</taxon>
        <taxon>Hypocreales</taxon>
        <taxon>Nectriaceae</taxon>
        <taxon>Fusarium</taxon>
        <taxon>Fusarium solani species complex</taxon>
    </lineage>
</organism>
<dbReference type="AlphaFoldDB" id="A0A430L0H1"/>
<feature type="transmembrane region" description="Helical" evidence="8">
    <location>
        <begin position="319"/>
        <end position="339"/>
    </location>
</feature>
<feature type="domain" description="Major facilitator superfamily (MFS) profile" evidence="9">
    <location>
        <begin position="53"/>
        <end position="464"/>
    </location>
</feature>
<proteinExistence type="predicted"/>
<feature type="transmembrane region" description="Helical" evidence="8">
    <location>
        <begin position="370"/>
        <end position="387"/>
    </location>
</feature>
<feature type="transmembrane region" description="Helical" evidence="8">
    <location>
        <begin position="408"/>
        <end position="426"/>
    </location>
</feature>
<dbReference type="InterPro" id="IPR036259">
    <property type="entry name" value="MFS_trans_sf"/>
</dbReference>
<feature type="transmembrane region" description="Helical" evidence="8">
    <location>
        <begin position="346"/>
        <end position="364"/>
    </location>
</feature>